<dbReference type="GO" id="GO:0006304">
    <property type="term" value="P:DNA modification"/>
    <property type="evidence" value="ECO:0007669"/>
    <property type="project" value="InterPro"/>
</dbReference>
<dbReference type="InterPro" id="IPR011639">
    <property type="entry name" value="MethylTrfase_TaqI-like_dom"/>
</dbReference>
<dbReference type="AlphaFoldDB" id="W2CSR4"/>
<dbReference type="EMBL" id="AYYD01001058">
    <property type="protein sequence ID" value="ETK09566.1"/>
    <property type="molecule type" value="Genomic_DNA"/>
</dbReference>
<dbReference type="InterPro" id="IPR050953">
    <property type="entry name" value="N4_N6_ade-DNA_methylase"/>
</dbReference>
<keyword evidence="3" id="KW-0808">Transferase</keyword>
<dbReference type="Pfam" id="PF07669">
    <property type="entry name" value="Eco57I"/>
    <property type="match status" value="1"/>
</dbReference>
<organism evidence="7 8">
    <name type="scientific">Tannerella sp. oral taxon BU063 isolate Cell 6/7/9</name>
    <dbReference type="NCBI Taxonomy" id="1411021"/>
    <lineage>
        <taxon>Bacteria</taxon>
        <taxon>Pseudomonadati</taxon>
        <taxon>Bacteroidota</taxon>
        <taxon>Bacteroidia</taxon>
        <taxon>Bacteroidales</taxon>
        <taxon>Tannerellaceae</taxon>
        <taxon>Tannerella</taxon>
    </lineage>
</organism>
<name>W2CSR4_9BACT</name>
<evidence type="ECO:0000313" key="8">
    <source>
        <dbReference type="Proteomes" id="UP000018874"/>
    </source>
</evidence>
<gene>
    <name evidence="7" type="ORF">T231_09050</name>
</gene>
<evidence type="ECO:0000256" key="5">
    <source>
        <dbReference type="ARBA" id="ARBA00047942"/>
    </source>
</evidence>
<dbReference type="PANTHER" id="PTHR33841:SF1">
    <property type="entry name" value="DNA METHYLTRANSFERASE A"/>
    <property type="match status" value="1"/>
</dbReference>
<dbReference type="GO" id="GO:0009007">
    <property type="term" value="F:site-specific DNA-methyltransferase (adenine-specific) activity"/>
    <property type="evidence" value="ECO:0007669"/>
    <property type="project" value="UniProtKB-EC"/>
</dbReference>
<dbReference type="Gene3D" id="3.40.50.150">
    <property type="entry name" value="Vaccinia Virus protein VP39"/>
    <property type="match status" value="1"/>
</dbReference>
<dbReference type="InterPro" id="IPR002052">
    <property type="entry name" value="DNA_methylase_N6_adenine_CS"/>
</dbReference>
<feature type="domain" description="Type II methyltransferase M.TaqI-like" evidence="6">
    <location>
        <begin position="525"/>
        <end position="756"/>
    </location>
</feature>
<accession>W2CSR4</accession>
<evidence type="ECO:0000256" key="1">
    <source>
        <dbReference type="ARBA" id="ARBA00011900"/>
    </source>
</evidence>
<dbReference type="PANTHER" id="PTHR33841">
    <property type="entry name" value="DNA METHYLTRANSFERASE YEEA-RELATED"/>
    <property type="match status" value="1"/>
</dbReference>
<dbReference type="Proteomes" id="UP000018874">
    <property type="component" value="Unassembled WGS sequence"/>
</dbReference>
<dbReference type="InterPro" id="IPR029063">
    <property type="entry name" value="SAM-dependent_MTases_sf"/>
</dbReference>
<keyword evidence="4" id="KW-0949">S-adenosyl-L-methionine</keyword>
<evidence type="ECO:0000256" key="2">
    <source>
        <dbReference type="ARBA" id="ARBA00022603"/>
    </source>
</evidence>
<dbReference type="GO" id="GO:0032259">
    <property type="term" value="P:methylation"/>
    <property type="evidence" value="ECO:0007669"/>
    <property type="project" value="UniProtKB-KW"/>
</dbReference>
<dbReference type="PROSITE" id="PS00092">
    <property type="entry name" value="N6_MTASE"/>
    <property type="match status" value="1"/>
</dbReference>
<dbReference type="GO" id="GO:0003676">
    <property type="term" value="F:nucleic acid binding"/>
    <property type="evidence" value="ECO:0007669"/>
    <property type="project" value="InterPro"/>
</dbReference>
<evidence type="ECO:0000256" key="4">
    <source>
        <dbReference type="ARBA" id="ARBA00022691"/>
    </source>
</evidence>
<comment type="caution">
    <text evidence="7">The sequence shown here is derived from an EMBL/GenBank/DDBJ whole genome shotgun (WGS) entry which is preliminary data.</text>
</comment>
<protein>
    <recommendedName>
        <fullName evidence="1">site-specific DNA-methyltransferase (adenine-specific)</fullName>
        <ecNumber evidence="1">2.1.1.72</ecNumber>
    </recommendedName>
</protein>
<dbReference type="PATRIC" id="fig|1411021.3.peg.1036"/>
<evidence type="ECO:0000313" key="7">
    <source>
        <dbReference type="EMBL" id="ETK09566.1"/>
    </source>
</evidence>
<dbReference type="EC" id="2.1.1.72" evidence="1"/>
<comment type="catalytic activity">
    <reaction evidence="5">
        <text>a 2'-deoxyadenosine in DNA + S-adenosyl-L-methionine = an N(6)-methyl-2'-deoxyadenosine in DNA + S-adenosyl-L-homocysteine + H(+)</text>
        <dbReference type="Rhea" id="RHEA:15197"/>
        <dbReference type="Rhea" id="RHEA-COMP:12418"/>
        <dbReference type="Rhea" id="RHEA-COMP:12419"/>
        <dbReference type="ChEBI" id="CHEBI:15378"/>
        <dbReference type="ChEBI" id="CHEBI:57856"/>
        <dbReference type="ChEBI" id="CHEBI:59789"/>
        <dbReference type="ChEBI" id="CHEBI:90615"/>
        <dbReference type="ChEBI" id="CHEBI:90616"/>
        <dbReference type="EC" id="2.1.1.72"/>
    </reaction>
</comment>
<dbReference type="PRINTS" id="PR00507">
    <property type="entry name" value="N12N6MTFRASE"/>
</dbReference>
<evidence type="ECO:0000256" key="3">
    <source>
        <dbReference type="ARBA" id="ARBA00022679"/>
    </source>
</evidence>
<dbReference type="SUPFAM" id="SSF53335">
    <property type="entry name" value="S-adenosyl-L-methionine-dependent methyltransferases"/>
    <property type="match status" value="1"/>
</dbReference>
<keyword evidence="2" id="KW-0489">Methyltransferase</keyword>
<proteinExistence type="predicted"/>
<sequence length="1094" mass="126767">MHTDTLRSFLEKGYPGMDAFLERVIYRIFDQTEFEAIGKDDYAQKAGYSKQAEATGIRNMVLKGEVYAGTTPLQVFDITVDDHVKMAHNRVALQLLTRRIMEHRSAAFMVFHYDEAHASNREWRFSFCYKSSESEQTTDPKRFTFLFGPGHSCRTAAENFQKLFDKKGEEVTIADLQTAFSVEALSREFFDKYREHYAQFVLHATGKRYVKQANKWEERTEHAPDEAIMRAFDDDEKRVRDYVKKLLGRIVFLHFLQKKGWMGVPDSGRWGEGNFQFMYGLFDRASETQRADFVHEVLEYLFFHALNTDRKADNDLYDTRIFPERVRVPYLNGGLFEEDEADRCFKACTDARFPAELFRELFTFFEQYNFTIDENDPDDAQVGVDPEMLGRIFESLLEDNKEKGTFYTPKEIVQYMCRRSLTAYLQAGVPDERMRKEIDEFVRTKDDDCLHVQDDVSDERQPSPLRQQIAERLRTVKICDPAIGSGAFPMGLLRELYLCRIALEDEVKEGRSKSHAEIKKEILQQNIYGVDLDRGAVDIARLRFWLSLVVDEDVPQPLPNLDYKIMQGNSLLERYKEVDLSTLASQKTDGRLFFIDDENDASRLSLHHLLVAYYGEDNHDKKQSLRARIQQNIEEQLKAQRYEVDLSDVDLFANAHFFLWHTWFSEVFADGGFDIVIGNPPYISTKGVDKDDKKMYELEYGFSDDTYNLFTHRGLRLLAPNGCLCLITPKTFWTIQTKRNMRDLILSYQLDYIFDTANPFESAMVDTCVFQVIKRKMEPGHKVEFLDGSSSLSEPTALPPIEQKMYLETQSSVIFKPTEFNLAVYRRLGSTVKKLYDEWWDKISTSKKIAQYADELAAYRASLKPGDIALLGCLTEGGQGLATANNGKFIAVRANTKWADNIRKSRPKKLEAVITRYRIPIERLDGLSANDFLATKSEAEIATLFDSLKEDYGRDIFGQGYLFKIVEESEIADVDTLTEDEKENGIASDKPFYVPYDKGDKDGNRWYLETPFVIAWSKENVQFLKTNSGKKGEGMPVVRNPQFYFRELIREHPNRCHSPSGSLCFSQAPVFLYRPDIDRAYHERHRCYLLSEEC</sequence>
<evidence type="ECO:0000259" key="6">
    <source>
        <dbReference type="Pfam" id="PF07669"/>
    </source>
</evidence>
<keyword evidence="8" id="KW-1185">Reference proteome</keyword>
<reference evidence="7 8" key="1">
    <citation type="submission" date="2013-11" db="EMBL/GenBank/DDBJ databases">
        <title>Single cell genomics of uncultured Tannerella BU063 (oral taxon 286).</title>
        <authorList>
            <person name="Beall C.J."/>
            <person name="Campbell A.G."/>
            <person name="Griffen A.L."/>
            <person name="Podar M."/>
            <person name="Leys E.J."/>
        </authorList>
    </citation>
    <scope>NUCLEOTIDE SEQUENCE [LARGE SCALE GENOMIC DNA]</scope>
    <source>
        <strain evidence="7">Cell 6/7/9</strain>
    </source>
</reference>